<reference evidence="2" key="1">
    <citation type="submission" date="2019-06" db="EMBL/GenBank/DDBJ databases">
        <title>Draft genome sequence of the griseofulvin-producing fungus Xylaria cubensis strain G536.</title>
        <authorList>
            <person name="Mead M.E."/>
            <person name="Raja H.A."/>
            <person name="Steenwyk J.L."/>
            <person name="Knowles S.L."/>
            <person name="Oberlies N.H."/>
            <person name="Rokas A."/>
        </authorList>
    </citation>
    <scope>NUCLEOTIDE SEQUENCE [LARGE SCALE GENOMIC DNA]</scope>
    <source>
        <strain evidence="2">G536</strain>
    </source>
</reference>
<sequence>MPLFWAIKERTDIKVIAQAVDYYDERLSRYRFLVDEKIVRYVSIAPGLFPLDVRRFGPALIPELPLFPPGDWTFGIIGSHPVTRWPTFLQLSNEPLAGVENAWHPTRIDHLELREIDHSRPHVRLVTHPLFKSPVIAKFAEFPWQIPDYVAETAAYEWLKGTGVGPQLLGHVTEAGRVIGIILENVGDTRPAEPKDLKACRAALAKLHSLGIRHGNIHKNNFLVRGKKVVLVDFKGARRSVDKDELEAEYRLVRAAVCDPYGWGLPEEVAKPPCIPKRVLNYLSGLLLAKPVRRAASARRRL</sequence>
<gene>
    <name evidence="1" type="ORF">FHL15_010981</name>
</gene>
<evidence type="ECO:0000313" key="2">
    <source>
        <dbReference type="Proteomes" id="UP000319160"/>
    </source>
</evidence>
<dbReference type="PANTHER" id="PTHR37171">
    <property type="entry name" value="SERINE/THREONINE-PROTEIN KINASE YRZF-RELATED"/>
    <property type="match status" value="1"/>
</dbReference>
<dbReference type="InterPro" id="IPR052396">
    <property type="entry name" value="Meiotic_Drive_Suppr_Kinase"/>
</dbReference>
<evidence type="ECO:0008006" key="3">
    <source>
        <dbReference type="Google" id="ProtNLM"/>
    </source>
</evidence>
<dbReference type="OrthoDB" id="2687876at2759"/>
<dbReference type="STRING" id="2512241.A0A553HJL0"/>
<proteinExistence type="predicted"/>
<dbReference type="Proteomes" id="UP000319160">
    <property type="component" value="Unassembled WGS sequence"/>
</dbReference>
<comment type="caution">
    <text evidence="1">The sequence shown here is derived from an EMBL/GenBank/DDBJ whole genome shotgun (WGS) entry which is preliminary data.</text>
</comment>
<dbReference type="InterPro" id="IPR011009">
    <property type="entry name" value="Kinase-like_dom_sf"/>
</dbReference>
<accession>A0A553HJL0</accession>
<dbReference type="SUPFAM" id="SSF56112">
    <property type="entry name" value="Protein kinase-like (PK-like)"/>
    <property type="match status" value="1"/>
</dbReference>
<organism evidence="1 2">
    <name type="scientific">Xylaria flabelliformis</name>
    <dbReference type="NCBI Taxonomy" id="2512241"/>
    <lineage>
        <taxon>Eukaryota</taxon>
        <taxon>Fungi</taxon>
        <taxon>Dikarya</taxon>
        <taxon>Ascomycota</taxon>
        <taxon>Pezizomycotina</taxon>
        <taxon>Sordariomycetes</taxon>
        <taxon>Xylariomycetidae</taxon>
        <taxon>Xylariales</taxon>
        <taxon>Xylariaceae</taxon>
        <taxon>Xylaria</taxon>
    </lineage>
</organism>
<dbReference type="PANTHER" id="PTHR37171:SF1">
    <property type="entry name" value="SERINE_THREONINE-PROTEIN KINASE YRZF-RELATED"/>
    <property type="match status" value="1"/>
</dbReference>
<dbReference type="Gene3D" id="1.10.510.10">
    <property type="entry name" value="Transferase(Phosphotransferase) domain 1"/>
    <property type="match status" value="1"/>
</dbReference>
<name>A0A553HJL0_9PEZI</name>
<dbReference type="AlphaFoldDB" id="A0A553HJL0"/>
<keyword evidence="2" id="KW-1185">Reference proteome</keyword>
<evidence type="ECO:0000313" key="1">
    <source>
        <dbReference type="EMBL" id="TRX88135.1"/>
    </source>
</evidence>
<protein>
    <recommendedName>
        <fullName evidence="3">Aminoglycoside phosphotransferase domain-containing protein</fullName>
    </recommendedName>
</protein>
<dbReference type="EMBL" id="VFLP01000099">
    <property type="protein sequence ID" value="TRX88135.1"/>
    <property type="molecule type" value="Genomic_DNA"/>
</dbReference>